<dbReference type="Proteomes" id="UP000013909">
    <property type="component" value="Unassembled WGS sequence"/>
</dbReference>
<proteinExistence type="predicted"/>
<comment type="catalytic activity">
    <reaction evidence="3">
        <text>L-aspartate + L-glutamine + ATP + H2O = L-asparagine + L-glutamate + AMP + diphosphate + H(+)</text>
        <dbReference type="Rhea" id="RHEA:12228"/>
        <dbReference type="ChEBI" id="CHEBI:15377"/>
        <dbReference type="ChEBI" id="CHEBI:15378"/>
        <dbReference type="ChEBI" id="CHEBI:29985"/>
        <dbReference type="ChEBI" id="CHEBI:29991"/>
        <dbReference type="ChEBI" id="CHEBI:30616"/>
        <dbReference type="ChEBI" id="CHEBI:33019"/>
        <dbReference type="ChEBI" id="CHEBI:58048"/>
        <dbReference type="ChEBI" id="CHEBI:58359"/>
        <dbReference type="ChEBI" id="CHEBI:456215"/>
        <dbReference type="EC" id="6.3.5.4"/>
    </reaction>
</comment>
<gene>
    <name evidence="5" type="ORF">ADIS_3960</name>
</gene>
<evidence type="ECO:0000259" key="4">
    <source>
        <dbReference type="PROSITE" id="PS51278"/>
    </source>
</evidence>
<comment type="pathway">
    <text evidence="1">Amino-acid biosynthesis; L-asparagine biosynthesis; L-asparagine from L-aspartate (L-Gln route): step 1/1.</text>
</comment>
<evidence type="ECO:0000256" key="3">
    <source>
        <dbReference type="ARBA" id="ARBA00048741"/>
    </source>
</evidence>
<accession>R7ZNA1</accession>
<comment type="caution">
    <text evidence="5">The sequence shown here is derived from an EMBL/GenBank/DDBJ whole genome shotgun (WGS) entry which is preliminary data.</text>
</comment>
<dbReference type="Gene3D" id="3.60.20.10">
    <property type="entry name" value="Glutamine Phosphoribosylpyrophosphate, subunit 1, domain 1"/>
    <property type="match status" value="1"/>
</dbReference>
<dbReference type="STRING" id="1232681.ADIS_3960"/>
<sequence>MRGFFGILRLDPSNTDDLTQFLTSSPTQGENMVLAEDYLMMGFREENLLTDPKNQALRIVGWARIDNRNQLASDLHMANLPSDLGLILESYRKWGIDCLKHLIGDFSFVLVDENSSTFLLAKDPLGIRPLFYAQHNGLLFFSTRITDLKKVLPHPLEINLPYVARELKGYVQPVENTFFKSIHRLKPAHYLSVEKVSPLAERRYWELTKLPLSDCRSEADYHARVLACLKEAVRCRIAGKTTVGCQLSGGMDSSAIAVLLSRLMPVQQLHTYSFVLSDETIPYSPNGIDEQATQAEIINFAGLDPTNHHPITGFHYKDVFEELDTRNEVMGGLANSDTVWQDTLFKQAAEANGVEVMFSGFPGDEGISTTGGNYFHEYLHTLDVPGLLSHLARFRLRAVKGIVHYYWSMFKGSSKPEFRKIQDSRNLLHPSSPLHGVLKDQSFPFEKSFSSFLKHRMCRSHTTLRTESEGSYANRHGIETVYPLADVRLLQLVYSLPVHLFAPKPYGRALFRNLTKDILPENVRLQPKFNGAKTLAFADYWIKIKTQQLKDYVPTDRFGLFIEKLDASEEDRDPTILTEKRGNLIKEVDYFLEKNCPPMSHS</sequence>
<dbReference type="EMBL" id="AQHR01000104">
    <property type="protein sequence ID" value="EON75557.1"/>
    <property type="molecule type" value="Genomic_DNA"/>
</dbReference>
<evidence type="ECO:0000313" key="5">
    <source>
        <dbReference type="EMBL" id="EON75557.1"/>
    </source>
</evidence>
<dbReference type="Gene3D" id="3.40.50.620">
    <property type="entry name" value="HUPs"/>
    <property type="match status" value="1"/>
</dbReference>
<reference evidence="5 6" key="1">
    <citation type="submission" date="2013-02" db="EMBL/GenBank/DDBJ databases">
        <title>A novel strain isolated from Lonar lake, Maharashtra, India.</title>
        <authorList>
            <person name="Singh A."/>
        </authorList>
    </citation>
    <scope>NUCLEOTIDE SEQUENCE [LARGE SCALE GENOMIC DNA]</scope>
    <source>
        <strain evidence="5 6">AK24</strain>
    </source>
</reference>
<dbReference type="GO" id="GO:0006529">
    <property type="term" value="P:asparagine biosynthetic process"/>
    <property type="evidence" value="ECO:0007669"/>
    <property type="project" value="InterPro"/>
</dbReference>
<name>R7ZNA1_9BACT</name>
<dbReference type="PANTHER" id="PTHR43284">
    <property type="entry name" value="ASPARAGINE SYNTHETASE (GLUTAMINE-HYDROLYZING)"/>
    <property type="match status" value="1"/>
</dbReference>
<dbReference type="InterPro" id="IPR051786">
    <property type="entry name" value="ASN_synthetase/amidase"/>
</dbReference>
<keyword evidence="6" id="KW-1185">Reference proteome</keyword>
<dbReference type="SUPFAM" id="SSF56235">
    <property type="entry name" value="N-terminal nucleophile aminohydrolases (Ntn hydrolases)"/>
    <property type="match status" value="1"/>
</dbReference>
<evidence type="ECO:0000313" key="6">
    <source>
        <dbReference type="Proteomes" id="UP000013909"/>
    </source>
</evidence>
<keyword evidence="5" id="KW-0436">Ligase</keyword>
<dbReference type="RefSeq" id="WP_010856087.1">
    <property type="nucleotide sequence ID" value="NZ_AQHR01000104.1"/>
</dbReference>
<organism evidence="5 6">
    <name type="scientific">Lunatimonas lonarensis</name>
    <dbReference type="NCBI Taxonomy" id="1232681"/>
    <lineage>
        <taxon>Bacteria</taxon>
        <taxon>Pseudomonadati</taxon>
        <taxon>Bacteroidota</taxon>
        <taxon>Cytophagia</taxon>
        <taxon>Cytophagales</taxon>
        <taxon>Cyclobacteriaceae</taxon>
    </lineage>
</organism>
<dbReference type="GO" id="GO:0004066">
    <property type="term" value="F:asparagine synthase (glutamine-hydrolyzing) activity"/>
    <property type="evidence" value="ECO:0007669"/>
    <property type="project" value="UniProtKB-EC"/>
</dbReference>
<dbReference type="OrthoDB" id="9763290at2"/>
<dbReference type="EC" id="6.3.5.4" evidence="2"/>
<feature type="domain" description="Glutamine amidotransferase type-2" evidence="4">
    <location>
        <begin position="1"/>
        <end position="196"/>
    </location>
</feature>
<dbReference type="InterPro" id="IPR001962">
    <property type="entry name" value="Asn_synthase"/>
</dbReference>
<dbReference type="SUPFAM" id="SSF52402">
    <property type="entry name" value="Adenine nucleotide alpha hydrolases-like"/>
    <property type="match status" value="1"/>
</dbReference>
<evidence type="ECO:0000256" key="1">
    <source>
        <dbReference type="ARBA" id="ARBA00005187"/>
    </source>
</evidence>
<dbReference type="Pfam" id="PF13537">
    <property type="entry name" value="GATase_7"/>
    <property type="match status" value="1"/>
</dbReference>
<dbReference type="Pfam" id="PF00733">
    <property type="entry name" value="Asn_synthase"/>
    <property type="match status" value="1"/>
</dbReference>
<dbReference type="PANTHER" id="PTHR43284:SF1">
    <property type="entry name" value="ASPARAGINE SYNTHETASE"/>
    <property type="match status" value="1"/>
</dbReference>
<protein>
    <recommendedName>
        <fullName evidence="2">asparagine synthase (glutamine-hydrolyzing)</fullName>
        <ecNumber evidence="2">6.3.5.4</ecNumber>
    </recommendedName>
</protein>
<dbReference type="InterPro" id="IPR017932">
    <property type="entry name" value="GATase_2_dom"/>
</dbReference>
<dbReference type="PROSITE" id="PS51278">
    <property type="entry name" value="GATASE_TYPE_2"/>
    <property type="match status" value="1"/>
</dbReference>
<dbReference type="InterPro" id="IPR014729">
    <property type="entry name" value="Rossmann-like_a/b/a_fold"/>
</dbReference>
<dbReference type="AlphaFoldDB" id="R7ZNA1"/>
<evidence type="ECO:0000256" key="2">
    <source>
        <dbReference type="ARBA" id="ARBA00012737"/>
    </source>
</evidence>
<dbReference type="InterPro" id="IPR029055">
    <property type="entry name" value="Ntn_hydrolases_N"/>
</dbReference>